<dbReference type="EMBL" id="JPFW01000006">
    <property type="protein sequence ID" value="KEQ41623.1"/>
    <property type="molecule type" value="Genomic_DNA"/>
</dbReference>
<dbReference type="SUPFAM" id="SSF52540">
    <property type="entry name" value="P-loop containing nucleoside triphosphate hydrolases"/>
    <property type="match status" value="1"/>
</dbReference>
<comment type="caution">
    <text evidence="1">The sequence shown here is derived from an EMBL/GenBank/DDBJ whole genome shotgun (WGS) entry which is preliminary data.</text>
</comment>
<dbReference type="RefSeq" id="WP_033683208.1">
    <property type="nucleotide sequence ID" value="NZ_JPFW01000006.1"/>
</dbReference>
<accession>A0A081QFA0</accession>
<sequence length="766" mass="90381">MKFINRKEELRNLQKDYTNNLNRGLNQVYIIKADSGIGKSEFIKEISKKLNLSFIEVLPLDDSNDFSTFKRFVIELDKLSSEFGYDDFKEFYTKKMTSDKAIKILLKISAIFGKAFIGTFFKDNNVGLEVSEIDLPSLIEEPTQYETFVLKAQVENLFEYANYVLKQKKLSILYPQASQIDRSSLDLFNKLIVASQQCLFIFECDDNRVEQYLKNSSKFFLKTYHLNRLSNEHILHYIQQLTEELELHYEQIDFTILHDSIEKGDLAEISTILKDFDDRVRLDRTVKLQTIKQIVEELSDKQTALLILLSLTKNRLAQVDLMEILSQLYGEFDSENIDFLVNKDLLERNHSSLSIPSFIDMVVSSTTFFPKLRLALSSLLVKYINQKLYETNNPEYLDILVDHYLLHRQFLQLKSILPKIRERLIRIDSQEGRVAYFEKLNLIQHDVKTIDEDFILTLVKIAYDANLYQQSLSFINFISHNTDKVVFGKALLLNRCEKFDASINYIEKNIVNLDKNSSQYFQLSLVLIMNLVQLERREEAKRIFEELSTQNTHPLYPYLIRLSNVFYSQFSDRIKIVQSITERIFKEQDSEFSGLHAIYLAYLYAVDRDVSRAEHSLITARDYFGESLVYNHMILHNEATIKFYSGDIDEAIPELLNSAKVTAYDEYDRFAIYNNLIVYYLLKDRVGSLECQSIVVELEELIPKTSFKRFLDKIYYNLYHYYQKMYNLEKMEEYKNKIEEDIIKNDYEMKLMYETSWKLPLNLNDE</sequence>
<gene>
    <name evidence="1" type="ORF">SK642_0480</name>
</gene>
<evidence type="ECO:0000313" key="1">
    <source>
        <dbReference type="EMBL" id="KEQ41623.1"/>
    </source>
</evidence>
<dbReference type="AlphaFoldDB" id="A0A081QFA0"/>
<reference evidence="1 2" key="1">
    <citation type="submission" date="2014-05" db="EMBL/GenBank/DDBJ databases">
        <authorList>
            <person name="Daugherty S.C."/>
            <person name="Tallon L.J."/>
            <person name="Sadzewicz L."/>
            <person name="Kilian M."/>
            <person name="Tettelin H."/>
        </authorList>
    </citation>
    <scope>NUCLEOTIDE SEQUENCE [LARGE SCALE GENOMIC DNA]</scope>
    <source>
        <strain evidence="1 2">SK642</strain>
    </source>
</reference>
<dbReference type="InterPro" id="IPR027417">
    <property type="entry name" value="P-loop_NTPase"/>
</dbReference>
<name>A0A081QFA0_STRMT</name>
<dbReference type="PATRIC" id="fig|28037.97.peg.428"/>
<organism evidence="1 2">
    <name type="scientific">Streptococcus mitis</name>
    <dbReference type="NCBI Taxonomy" id="28037"/>
    <lineage>
        <taxon>Bacteria</taxon>
        <taxon>Bacillati</taxon>
        <taxon>Bacillota</taxon>
        <taxon>Bacilli</taxon>
        <taxon>Lactobacillales</taxon>
        <taxon>Streptococcaceae</taxon>
        <taxon>Streptococcus</taxon>
        <taxon>Streptococcus mitis group</taxon>
    </lineage>
</organism>
<dbReference type="Gene3D" id="3.40.50.300">
    <property type="entry name" value="P-loop containing nucleotide triphosphate hydrolases"/>
    <property type="match status" value="1"/>
</dbReference>
<dbReference type="Proteomes" id="UP000028030">
    <property type="component" value="Unassembled WGS sequence"/>
</dbReference>
<protein>
    <submittedName>
        <fullName evidence="1">Uncharacterized protein</fullName>
    </submittedName>
</protein>
<dbReference type="OrthoDB" id="2228699at2"/>
<evidence type="ECO:0000313" key="2">
    <source>
        <dbReference type="Proteomes" id="UP000028030"/>
    </source>
</evidence>
<proteinExistence type="predicted"/>